<dbReference type="eggNOG" id="KOG1611">
    <property type="taxonomic scope" value="Eukaryota"/>
</dbReference>
<dbReference type="AlphaFoldDB" id="Q0CGA4"/>
<dbReference type="InterPro" id="IPR051468">
    <property type="entry name" value="Fungal_SecMetab_SDRs"/>
</dbReference>
<dbReference type="OMA" id="GISECHA"/>
<evidence type="ECO:0000313" key="4">
    <source>
        <dbReference type="EMBL" id="EAU32672.1"/>
    </source>
</evidence>
<dbReference type="GeneID" id="4319061"/>
<comment type="similarity">
    <text evidence="1">Belongs to the short-chain dehydrogenases/reductases (SDR) family.</text>
</comment>
<dbReference type="Proteomes" id="UP000007963">
    <property type="component" value="Unassembled WGS sequence"/>
</dbReference>
<proteinExistence type="inferred from homology"/>
<dbReference type="InterPro" id="IPR002347">
    <property type="entry name" value="SDR_fam"/>
</dbReference>
<dbReference type="OrthoDB" id="9876299at2759"/>
<gene>
    <name evidence="4" type="ORF">ATEG_07288</name>
</gene>
<dbReference type="PRINTS" id="PR00081">
    <property type="entry name" value="GDHRDH"/>
</dbReference>
<dbReference type="HOGENOM" id="CLU_010194_9_1_1"/>
<dbReference type="SUPFAM" id="SSF51735">
    <property type="entry name" value="NAD(P)-binding Rossmann-fold domains"/>
    <property type="match status" value="1"/>
</dbReference>
<keyword evidence="3" id="KW-0560">Oxidoreductase</keyword>
<protein>
    <submittedName>
        <fullName evidence="4">Uncharacterized protein</fullName>
    </submittedName>
</protein>
<reference evidence="5" key="1">
    <citation type="submission" date="2005-09" db="EMBL/GenBank/DDBJ databases">
        <title>Annotation of the Aspergillus terreus NIH2624 genome.</title>
        <authorList>
            <person name="Birren B.W."/>
            <person name="Lander E.S."/>
            <person name="Galagan J.E."/>
            <person name="Nusbaum C."/>
            <person name="Devon K."/>
            <person name="Henn M."/>
            <person name="Ma L.-J."/>
            <person name="Jaffe D.B."/>
            <person name="Butler J."/>
            <person name="Alvarez P."/>
            <person name="Gnerre S."/>
            <person name="Grabherr M."/>
            <person name="Kleber M."/>
            <person name="Mauceli E.W."/>
            <person name="Brockman W."/>
            <person name="Rounsley S."/>
            <person name="Young S.K."/>
            <person name="LaButti K."/>
            <person name="Pushparaj V."/>
            <person name="DeCaprio D."/>
            <person name="Crawford M."/>
            <person name="Koehrsen M."/>
            <person name="Engels R."/>
            <person name="Montgomery P."/>
            <person name="Pearson M."/>
            <person name="Howarth C."/>
            <person name="Larson L."/>
            <person name="Luoma S."/>
            <person name="White J."/>
            <person name="Alvarado L."/>
            <person name="Kodira C.D."/>
            <person name="Zeng Q."/>
            <person name="Oleary S."/>
            <person name="Yandava C."/>
            <person name="Denning D.W."/>
            <person name="Nierman W.C."/>
            <person name="Milne T."/>
            <person name="Madden K."/>
        </authorList>
    </citation>
    <scope>NUCLEOTIDE SEQUENCE [LARGE SCALE GENOMIC DNA]</scope>
    <source>
        <strain evidence="5">NIH 2624 / FGSC A1156</strain>
    </source>
</reference>
<dbReference type="Pfam" id="PF00106">
    <property type="entry name" value="adh_short"/>
    <property type="match status" value="1"/>
</dbReference>
<dbReference type="GO" id="GO:0005737">
    <property type="term" value="C:cytoplasm"/>
    <property type="evidence" value="ECO:0007669"/>
    <property type="project" value="TreeGrafter"/>
</dbReference>
<keyword evidence="2" id="KW-0521">NADP</keyword>
<organism evidence="4 5">
    <name type="scientific">Aspergillus terreus (strain NIH 2624 / FGSC A1156)</name>
    <dbReference type="NCBI Taxonomy" id="341663"/>
    <lineage>
        <taxon>Eukaryota</taxon>
        <taxon>Fungi</taxon>
        <taxon>Dikarya</taxon>
        <taxon>Ascomycota</taxon>
        <taxon>Pezizomycotina</taxon>
        <taxon>Eurotiomycetes</taxon>
        <taxon>Eurotiomycetidae</taxon>
        <taxon>Eurotiales</taxon>
        <taxon>Aspergillaceae</taxon>
        <taxon>Aspergillus</taxon>
        <taxon>Aspergillus subgen. Circumdati</taxon>
    </lineage>
</organism>
<dbReference type="PANTHER" id="PTHR43544:SF7">
    <property type="entry name" value="NADB-LER2"/>
    <property type="match status" value="1"/>
</dbReference>
<dbReference type="VEuPathDB" id="FungiDB:ATEG_07288"/>
<evidence type="ECO:0000256" key="3">
    <source>
        <dbReference type="ARBA" id="ARBA00023002"/>
    </source>
</evidence>
<dbReference type="PANTHER" id="PTHR43544">
    <property type="entry name" value="SHORT-CHAIN DEHYDROGENASE/REDUCTASE"/>
    <property type="match status" value="1"/>
</dbReference>
<evidence type="ECO:0000256" key="2">
    <source>
        <dbReference type="ARBA" id="ARBA00022857"/>
    </source>
</evidence>
<dbReference type="STRING" id="341663.Q0CGA4"/>
<sequence length="216" mass="23078">MSRVVLVTGANRGIGRGLVAHYLTQPDTTVIGTVRDISSEKAKELNALSKGPGSGLIIVSLNADNPSSAAEAASEIQTQHHIDHIDVVIANAGICNHWGPVLEMTDSDVLSHFEVNTLGPLRLFKAVAPLLQKASTPKFVYISTLLASIHEIENIPSFTTTAYGMSKVAGNYLVKKIDAENKHLIALSVDPGSMRQRSQLRLGSLLATTETGFLGR</sequence>
<dbReference type="RefSeq" id="XP_001209974.1">
    <property type="nucleotide sequence ID" value="XM_001209974.1"/>
</dbReference>
<dbReference type="Gene3D" id="3.40.50.720">
    <property type="entry name" value="NAD(P)-binding Rossmann-like Domain"/>
    <property type="match status" value="1"/>
</dbReference>
<dbReference type="GO" id="GO:0016491">
    <property type="term" value="F:oxidoreductase activity"/>
    <property type="evidence" value="ECO:0007669"/>
    <property type="project" value="UniProtKB-KW"/>
</dbReference>
<accession>Q0CGA4</accession>
<dbReference type="EMBL" id="CH476603">
    <property type="protein sequence ID" value="EAU32672.1"/>
    <property type="molecule type" value="Genomic_DNA"/>
</dbReference>
<name>Q0CGA4_ASPTN</name>
<evidence type="ECO:0000256" key="1">
    <source>
        <dbReference type="ARBA" id="ARBA00006484"/>
    </source>
</evidence>
<evidence type="ECO:0000313" key="5">
    <source>
        <dbReference type="Proteomes" id="UP000007963"/>
    </source>
</evidence>
<dbReference type="InterPro" id="IPR036291">
    <property type="entry name" value="NAD(P)-bd_dom_sf"/>
</dbReference>